<dbReference type="AlphaFoldDB" id="A0A1U9KU62"/>
<evidence type="ECO:0000313" key="2">
    <source>
        <dbReference type="EMBL" id="AQS89200.1"/>
    </source>
</evidence>
<dbReference type="KEGG" id="nch:A0U93_01995"/>
<dbReference type="EMBL" id="CP014691">
    <property type="protein sequence ID" value="AQS89200.1"/>
    <property type="molecule type" value="Genomic_DNA"/>
</dbReference>
<name>A0A1U9KU62_9PROT</name>
<organism evidence="2 3">
    <name type="scientific">Neoasaia chiangmaiensis</name>
    <dbReference type="NCBI Taxonomy" id="320497"/>
    <lineage>
        <taxon>Bacteria</taxon>
        <taxon>Pseudomonadati</taxon>
        <taxon>Pseudomonadota</taxon>
        <taxon>Alphaproteobacteria</taxon>
        <taxon>Acetobacterales</taxon>
        <taxon>Acetobacteraceae</taxon>
        <taxon>Neoasaia</taxon>
    </lineage>
</organism>
<protein>
    <recommendedName>
        <fullName evidence="4">Lipoprotein</fullName>
    </recommendedName>
</protein>
<evidence type="ECO:0000313" key="3">
    <source>
        <dbReference type="Proteomes" id="UP000188604"/>
    </source>
</evidence>
<dbReference type="STRING" id="320497.A0U93_01995"/>
<gene>
    <name evidence="2" type="ORF">A0U93_01995</name>
</gene>
<sequence length="114" mass="12347">MTSAPFRFSRVRSLLLALPIILAACGKAGAPTNADIQQVVQNYMQNVNERTSDRTLGLIDGPYDPADLNVTNSDCTAHDNDVYHCTVTAVSKKGTHTAQLNLKKVNGSWTLVES</sequence>
<reference evidence="2 3" key="1">
    <citation type="submission" date="2016-03" db="EMBL/GenBank/DDBJ databases">
        <title>Acetic acid bacteria sequencing.</title>
        <authorList>
            <person name="Brandt J."/>
            <person name="Jakob F."/>
            <person name="Vogel R.F."/>
        </authorList>
    </citation>
    <scope>NUCLEOTIDE SEQUENCE [LARGE SCALE GENOMIC DNA]</scope>
    <source>
        <strain evidence="2 3">NBRC 101099</strain>
    </source>
</reference>
<keyword evidence="1" id="KW-0732">Signal</keyword>
<feature type="chain" id="PRO_5010717447" description="Lipoprotein" evidence="1">
    <location>
        <begin position="31"/>
        <end position="114"/>
    </location>
</feature>
<evidence type="ECO:0000256" key="1">
    <source>
        <dbReference type="SAM" id="SignalP"/>
    </source>
</evidence>
<dbReference type="OrthoDB" id="7275993at2"/>
<feature type="signal peptide" evidence="1">
    <location>
        <begin position="1"/>
        <end position="30"/>
    </location>
</feature>
<evidence type="ECO:0008006" key="4">
    <source>
        <dbReference type="Google" id="ProtNLM"/>
    </source>
</evidence>
<dbReference type="PROSITE" id="PS51257">
    <property type="entry name" value="PROKAR_LIPOPROTEIN"/>
    <property type="match status" value="1"/>
</dbReference>
<proteinExistence type="predicted"/>
<accession>A0A1U9KU62</accession>
<keyword evidence="3" id="KW-1185">Reference proteome</keyword>
<dbReference type="Proteomes" id="UP000188604">
    <property type="component" value="Chromosome"/>
</dbReference>
<dbReference type="RefSeq" id="WP_077808254.1">
    <property type="nucleotide sequence ID" value="NZ_BJXS01000004.1"/>
</dbReference>